<evidence type="ECO:0000313" key="1">
    <source>
        <dbReference type="EMBL" id="CAB3398897.1"/>
    </source>
</evidence>
<dbReference type="Proteomes" id="UP000494206">
    <property type="component" value="Unassembled WGS sequence"/>
</dbReference>
<reference evidence="1 2" key="1">
    <citation type="submission" date="2020-04" db="EMBL/GenBank/DDBJ databases">
        <authorList>
            <person name="Laetsch R D."/>
            <person name="Stevens L."/>
            <person name="Kumar S."/>
            <person name="Blaxter L. M."/>
        </authorList>
    </citation>
    <scope>NUCLEOTIDE SEQUENCE [LARGE SCALE GENOMIC DNA]</scope>
</reference>
<organism evidence="1 2">
    <name type="scientific">Caenorhabditis bovis</name>
    <dbReference type="NCBI Taxonomy" id="2654633"/>
    <lineage>
        <taxon>Eukaryota</taxon>
        <taxon>Metazoa</taxon>
        <taxon>Ecdysozoa</taxon>
        <taxon>Nematoda</taxon>
        <taxon>Chromadorea</taxon>
        <taxon>Rhabditida</taxon>
        <taxon>Rhabditina</taxon>
        <taxon>Rhabditomorpha</taxon>
        <taxon>Rhabditoidea</taxon>
        <taxon>Rhabditidae</taxon>
        <taxon>Peloderinae</taxon>
        <taxon>Caenorhabditis</taxon>
    </lineage>
</organism>
<proteinExistence type="predicted"/>
<dbReference type="EMBL" id="CADEPM010000001">
    <property type="protein sequence ID" value="CAB3398897.1"/>
    <property type="molecule type" value="Genomic_DNA"/>
</dbReference>
<evidence type="ECO:0000313" key="2">
    <source>
        <dbReference type="Proteomes" id="UP000494206"/>
    </source>
</evidence>
<protein>
    <submittedName>
        <fullName evidence="1">Uncharacterized protein</fullName>
    </submittedName>
</protein>
<dbReference type="OrthoDB" id="5869348at2759"/>
<comment type="caution">
    <text evidence="1">The sequence shown here is derived from an EMBL/GenBank/DDBJ whole genome shotgun (WGS) entry which is preliminary data.</text>
</comment>
<name>A0A8S1E5J0_9PELO</name>
<gene>
    <name evidence="1" type="ORF">CBOVIS_LOCUS2125</name>
</gene>
<accession>A0A8S1E5J0</accession>
<sequence length="75" mass="9057">MAYEIVHSEKLKWAKERNPLQMLYSKWLFLVTYRHSVKAVEKRMARLIELVFSCSQTNFKGIDELLHFELMVMHI</sequence>
<keyword evidence="2" id="KW-1185">Reference proteome</keyword>
<dbReference type="AlphaFoldDB" id="A0A8S1E5J0"/>